<dbReference type="OrthoDB" id="3232804at2"/>
<dbReference type="RefSeq" id="WP_146316703.1">
    <property type="nucleotide sequence ID" value="NZ_VCQV01000012.1"/>
</dbReference>
<name>A0A563E253_9MICO</name>
<protein>
    <submittedName>
        <fullName evidence="1">Uncharacterized protein</fullName>
    </submittedName>
</protein>
<organism evidence="1 2">
    <name type="scientific">Leekyejoonella antrihumi</name>
    <dbReference type="NCBI Taxonomy" id="1660198"/>
    <lineage>
        <taxon>Bacteria</taxon>
        <taxon>Bacillati</taxon>
        <taxon>Actinomycetota</taxon>
        <taxon>Actinomycetes</taxon>
        <taxon>Micrococcales</taxon>
        <taxon>Dermacoccaceae</taxon>
        <taxon>Leekyejoonella</taxon>
    </lineage>
</organism>
<sequence length="104" mass="11959">MVRKRSKRLTDRLGLWRRAHYPPTRTCSATGKYCFPDRRAARRALQDAAAARRIAAEALGDPNVSRRHECRAYRCTHCRAWHLTSHPPEKTHAAAVERGRPTRS</sequence>
<reference evidence="1 2" key="2">
    <citation type="submission" date="2019-08" db="EMBL/GenBank/DDBJ databases">
        <title>Jejuicoccus antrihumi gen. nov., sp. nov., a new member of the family Dermacoccaceae isolated from a cave.</title>
        <authorList>
            <person name="Schumann P."/>
            <person name="Kim I.S."/>
        </authorList>
    </citation>
    <scope>NUCLEOTIDE SEQUENCE [LARGE SCALE GENOMIC DNA]</scope>
    <source>
        <strain evidence="1 2">C5-26</strain>
    </source>
</reference>
<comment type="caution">
    <text evidence="1">The sequence shown here is derived from an EMBL/GenBank/DDBJ whole genome shotgun (WGS) entry which is preliminary data.</text>
</comment>
<accession>A0A563E253</accession>
<reference evidence="1 2" key="1">
    <citation type="submission" date="2019-05" db="EMBL/GenBank/DDBJ databases">
        <authorList>
            <person name="Lee S.D."/>
        </authorList>
    </citation>
    <scope>NUCLEOTIDE SEQUENCE [LARGE SCALE GENOMIC DNA]</scope>
    <source>
        <strain evidence="1 2">C5-26</strain>
    </source>
</reference>
<evidence type="ECO:0000313" key="1">
    <source>
        <dbReference type="EMBL" id="TWP36369.1"/>
    </source>
</evidence>
<proteinExistence type="predicted"/>
<evidence type="ECO:0000313" key="2">
    <source>
        <dbReference type="Proteomes" id="UP000320244"/>
    </source>
</evidence>
<dbReference type="AlphaFoldDB" id="A0A563E253"/>
<dbReference type="EMBL" id="VCQV01000012">
    <property type="protein sequence ID" value="TWP36369.1"/>
    <property type="molecule type" value="Genomic_DNA"/>
</dbReference>
<keyword evidence="2" id="KW-1185">Reference proteome</keyword>
<dbReference type="Proteomes" id="UP000320244">
    <property type="component" value="Unassembled WGS sequence"/>
</dbReference>
<gene>
    <name evidence="1" type="ORF">FGL98_10440</name>
</gene>